<dbReference type="PROSITE" id="PS00018">
    <property type="entry name" value="EF_HAND_1"/>
    <property type="match status" value="1"/>
</dbReference>
<dbReference type="GO" id="GO:0004197">
    <property type="term" value="F:cysteine-type endopeptidase activity"/>
    <property type="evidence" value="ECO:0007669"/>
    <property type="project" value="InterPro"/>
</dbReference>
<evidence type="ECO:0000313" key="2">
    <source>
        <dbReference type="EMBL" id="VFK55533.1"/>
    </source>
</evidence>
<protein>
    <submittedName>
        <fullName evidence="3">Caspase domain-containing protein</fullName>
    </submittedName>
</protein>
<dbReference type="EMBL" id="CAADFY010000070">
    <property type="protein sequence ID" value="VFK55533.1"/>
    <property type="molecule type" value="Genomic_DNA"/>
</dbReference>
<evidence type="ECO:0000259" key="1">
    <source>
        <dbReference type="PROSITE" id="PS50208"/>
    </source>
</evidence>
<dbReference type="AlphaFoldDB" id="A0A451A6L2"/>
<dbReference type="GO" id="GO:0006508">
    <property type="term" value="P:proteolysis"/>
    <property type="evidence" value="ECO:0007669"/>
    <property type="project" value="InterPro"/>
</dbReference>
<dbReference type="InterPro" id="IPR011600">
    <property type="entry name" value="Pept_C14_caspase"/>
</dbReference>
<feature type="domain" description="Caspase family p20" evidence="1">
    <location>
        <begin position="390"/>
        <end position="462"/>
    </location>
</feature>
<organism evidence="3">
    <name type="scientific">Candidatus Kentrum sp. TUN</name>
    <dbReference type="NCBI Taxonomy" id="2126343"/>
    <lineage>
        <taxon>Bacteria</taxon>
        <taxon>Pseudomonadati</taxon>
        <taxon>Pseudomonadota</taxon>
        <taxon>Gammaproteobacteria</taxon>
        <taxon>Candidatus Kentrum</taxon>
    </lineage>
</organism>
<proteinExistence type="predicted"/>
<evidence type="ECO:0000313" key="3">
    <source>
        <dbReference type="EMBL" id="VFK61666.1"/>
    </source>
</evidence>
<dbReference type="PANTHER" id="PTHR22576">
    <property type="entry name" value="MUCOSA ASSOCIATED LYMPHOID TISSUE LYMPHOMA TRANSLOCATION PROTEIN 1/PARACASPASE"/>
    <property type="match status" value="1"/>
</dbReference>
<dbReference type="PANTHER" id="PTHR22576:SF37">
    <property type="entry name" value="MUCOSA-ASSOCIATED LYMPHOID TISSUE LYMPHOMA TRANSLOCATION PROTEIN 1"/>
    <property type="match status" value="1"/>
</dbReference>
<name>A0A451A6L2_9GAMM</name>
<dbReference type="SUPFAM" id="SSF52129">
    <property type="entry name" value="Caspase-like"/>
    <property type="match status" value="2"/>
</dbReference>
<dbReference type="InterPro" id="IPR001309">
    <property type="entry name" value="Pept_C14_p20"/>
</dbReference>
<dbReference type="Pfam" id="PF00656">
    <property type="entry name" value="Peptidase_C14"/>
    <property type="match status" value="2"/>
</dbReference>
<dbReference type="InterPro" id="IPR018247">
    <property type="entry name" value="EF_Hand_1_Ca_BS"/>
</dbReference>
<dbReference type="InterPro" id="IPR029030">
    <property type="entry name" value="Caspase-like_dom_sf"/>
</dbReference>
<dbReference type="PROSITE" id="PS50208">
    <property type="entry name" value="CASPASE_P20"/>
    <property type="match status" value="1"/>
</dbReference>
<dbReference type="EMBL" id="CAADFV010000069">
    <property type="protein sequence ID" value="VFK61666.1"/>
    <property type="molecule type" value="Genomic_DNA"/>
</dbReference>
<accession>A0A451A6L2</accession>
<reference evidence="3" key="1">
    <citation type="submission" date="2019-02" db="EMBL/GenBank/DDBJ databases">
        <authorList>
            <person name="Gruber-Vodicka R. H."/>
            <person name="Seah K. B. B."/>
        </authorList>
    </citation>
    <scope>NUCLEOTIDE SEQUENCE</scope>
    <source>
        <strain evidence="3">BECK_BY2</strain>
        <strain evidence="2">BECK_BY3</strain>
    </source>
</reference>
<dbReference type="Gene3D" id="3.40.50.1460">
    <property type="match status" value="2"/>
</dbReference>
<gene>
    <name evidence="3" type="ORF">BECKTUN1418E_GA0071001_106915</name>
    <name evidence="2" type="ORF">BECKTUN1418F_GA0071002_107015</name>
</gene>
<sequence length="620" mass="69809">MNKAAIIYIFLLLGLFYLPVSAVADRGVVRVRISEGQELELYKRRSYALLIGVSDYDTGTGWNDLTQVPKELDQVGRMLARQGFAITRVDNPNDEELVRALRDFKNKYGFDEKNRLLFFFSGHGYTRDNGKGYLVPRNAPDPRKNERWFLRKAFPMSSILSIARAIEVRHALFLFDSCFSGTVFQARNLPAIPSYITRLVSRKVRQFITAGSAGEHVPAKSTFVPAFVDGISYGNADLNGDGYVTGMELGLYLQNEVPRYVSQTPQFGKIKDYKLSRGDFVFVLRSGVEKLSLEQEKQLPTMETRQPSEQWIKQKVQKSAKAQDSLMGLVEIIFWNTVQSNNSADMYRIYLERYPSGHFAPLASVMVEQLKPKTGNITKKHDVDFGSYHALIIGNNKYKYLSPLKNAQRDAEELSNLLEGEYGFKVIRLSDATRGEIITELGRFRRPLKNSDNLLIYYAGHGWLDESADEGYWLPIDAAKDNDTNWISNNKITNKLKTISAKHVLVVSDSCYSGKFARGVEKITLDGEQGFFGRMARKKARTVMTSGGLEPVLDGGGKRGLSVFAAAFIDALKEADDVVDTTTLFAGIRNKVILNSDQTPEYSNIRKADHNGGDFLFVRQ</sequence>
<dbReference type="InterPro" id="IPR052039">
    <property type="entry name" value="Caspase-related_regulators"/>
</dbReference>